<protein>
    <recommendedName>
        <fullName evidence="4">Integral membrane protein</fullName>
    </recommendedName>
</protein>
<keyword evidence="1" id="KW-0812">Transmembrane</keyword>
<dbReference type="EMBL" id="JBHSNY010000006">
    <property type="protein sequence ID" value="MFC5635993.1"/>
    <property type="molecule type" value="Genomic_DNA"/>
</dbReference>
<organism evidence="2 3">
    <name type="scientific">Streptomyces bullii</name>
    <dbReference type="NCBI Taxonomy" id="349910"/>
    <lineage>
        <taxon>Bacteria</taxon>
        <taxon>Bacillati</taxon>
        <taxon>Actinomycetota</taxon>
        <taxon>Actinomycetes</taxon>
        <taxon>Kitasatosporales</taxon>
        <taxon>Streptomycetaceae</taxon>
        <taxon>Streptomyces</taxon>
    </lineage>
</organism>
<gene>
    <name evidence="2" type="ORF">ACFPZJ_19770</name>
</gene>
<feature type="transmembrane region" description="Helical" evidence="1">
    <location>
        <begin position="29"/>
        <end position="51"/>
    </location>
</feature>
<proteinExistence type="predicted"/>
<feature type="transmembrane region" description="Helical" evidence="1">
    <location>
        <begin position="190"/>
        <end position="210"/>
    </location>
</feature>
<feature type="transmembrane region" description="Helical" evidence="1">
    <location>
        <begin position="81"/>
        <end position="98"/>
    </location>
</feature>
<evidence type="ECO:0000256" key="1">
    <source>
        <dbReference type="SAM" id="Phobius"/>
    </source>
</evidence>
<dbReference type="Proteomes" id="UP001596154">
    <property type="component" value="Unassembled WGS sequence"/>
</dbReference>
<feature type="transmembrane region" description="Helical" evidence="1">
    <location>
        <begin position="222"/>
        <end position="244"/>
    </location>
</feature>
<dbReference type="RefSeq" id="WP_381023113.1">
    <property type="nucleotide sequence ID" value="NZ_JBHSNY010000006.1"/>
</dbReference>
<evidence type="ECO:0000313" key="3">
    <source>
        <dbReference type="Proteomes" id="UP001596154"/>
    </source>
</evidence>
<evidence type="ECO:0000313" key="2">
    <source>
        <dbReference type="EMBL" id="MFC5635993.1"/>
    </source>
</evidence>
<evidence type="ECO:0008006" key="4">
    <source>
        <dbReference type="Google" id="ProtNLM"/>
    </source>
</evidence>
<keyword evidence="1" id="KW-0472">Membrane</keyword>
<name>A0ABW0USJ4_9ACTN</name>
<accession>A0ABW0USJ4</accession>
<keyword evidence="1" id="KW-1133">Transmembrane helix</keyword>
<feature type="transmembrane region" description="Helical" evidence="1">
    <location>
        <begin position="156"/>
        <end position="175"/>
    </location>
</feature>
<reference evidence="3" key="1">
    <citation type="journal article" date="2019" name="Int. J. Syst. Evol. Microbiol.">
        <title>The Global Catalogue of Microorganisms (GCM) 10K type strain sequencing project: providing services to taxonomists for standard genome sequencing and annotation.</title>
        <authorList>
            <consortium name="The Broad Institute Genomics Platform"/>
            <consortium name="The Broad Institute Genome Sequencing Center for Infectious Disease"/>
            <person name="Wu L."/>
            <person name="Ma J."/>
        </authorList>
    </citation>
    <scope>NUCLEOTIDE SEQUENCE [LARGE SCALE GENOMIC DNA]</scope>
    <source>
        <strain evidence="3">CGMCC 4.7248</strain>
    </source>
</reference>
<comment type="caution">
    <text evidence="2">The sequence shown here is derived from an EMBL/GenBank/DDBJ whole genome shotgun (WGS) entry which is preliminary data.</text>
</comment>
<keyword evidence="3" id="KW-1185">Reference proteome</keyword>
<sequence length="290" mass="31943">MLRDLRGAEWPPLRVLLRGGRARIHGCSWALLLFPCTWTLVLPLMACYVFARSARSRAHRLFPPRGPRPIEEPLVTRVQKARAWTAAAMSVLLLAVYGKPEDISEAQELYMMRLVVTPVLLLLSAPVIIALLFRWASPRTRAEMRPRMRAALRSSLWYIGAVTAVPLFAVAITLLEQNSTTSSGTSGTTPWFAVAVVLPFLWVLFFLGFATGPAVRTAFNTAAVHAALPALLTGVLVWEFWVISLLAGGLPPGPPVIQLLAVIGGPVSVTAVVWWEIHRLRTLYGVRLRA</sequence>
<feature type="transmembrane region" description="Helical" evidence="1">
    <location>
        <begin position="256"/>
        <end position="277"/>
    </location>
</feature>
<feature type="transmembrane region" description="Helical" evidence="1">
    <location>
        <begin position="110"/>
        <end position="135"/>
    </location>
</feature>